<keyword evidence="2" id="KW-0328">Glycosyltransferase</keyword>
<evidence type="ECO:0000256" key="8">
    <source>
        <dbReference type="SAM" id="Phobius"/>
    </source>
</evidence>
<evidence type="ECO:0000256" key="3">
    <source>
        <dbReference type="ARBA" id="ARBA00022679"/>
    </source>
</evidence>
<feature type="transmembrane region" description="Helical" evidence="8">
    <location>
        <begin position="328"/>
        <end position="352"/>
    </location>
</feature>
<evidence type="ECO:0000313" key="9">
    <source>
        <dbReference type="EMBL" id="AFU69238.1"/>
    </source>
</evidence>
<keyword evidence="4 8" id="KW-0812">Transmembrane</keyword>
<keyword evidence="6 8" id="KW-0472">Membrane</keyword>
<keyword evidence="3" id="KW-0808">Transferase</keyword>
<comment type="similarity">
    <text evidence="7">Belongs to the MptA/B family.</text>
</comment>
<name>K4IHF4_PSYTT</name>
<evidence type="ECO:0000256" key="2">
    <source>
        <dbReference type="ARBA" id="ARBA00022676"/>
    </source>
</evidence>
<dbReference type="HOGENOM" id="CLU_606589_0_0_10"/>
<dbReference type="GO" id="GO:0016757">
    <property type="term" value="F:glycosyltransferase activity"/>
    <property type="evidence" value="ECO:0007669"/>
    <property type="project" value="UniProtKB-KW"/>
</dbReference>
<feature type="transmembrane region" description="Helical" evidence="8">
    <location>
        <begin position="9"/>
        <end position="27"/>
    </location>
</feature>
<comment type="subcellular location">
    <subcellularLocation>
        <location evidence="1">Membrane</location>
        <topology evidence="1">Multi-pass membrane protein</topology>
    </subcellularLocation>
</comment>
<evidence type="ECO:0000256" key="6">
    <source>
        <dbReference type="ARBA" id="ARBA00023136"/>
    </source>
</evidence>
<dbReference type="InterPro" id="IPR049829">
    <property type="entry name" value="MptA/B-like"/>
</dbReference>
<protein>
    <submittedName>
        <fullName evidence="9">Glycosyltransferase ArnT-like protein</fullName>
    </submittedName>
</protein>
<dbReference type="STRING" id="313595.P700755_002473"/>
<feature type="transmembrane region" description="Helical" evidence="8">
    <location>
        <begin position="58"/>
        <end position="76"/>
    </location>
</feature>
<dbReference type="NCBIfam" id="NF038066">
    <property type="entry name" value="MptB"/>
    <property type="match status" value="1"/>
</dbReference>
<feature type="transmembrane region" description="Helical" evidence="8">
    <location>
        <begin position="398"/>
        <end position="416"/>
    </location>
</feature>
<feature type="transmembrane region" description="Helical" evidence="8">
    <location>
        <begin position="236"/>
        <end position="258"/>
    </location>
</feature>
<feature type="transmembrane region" description="Helical" evidence="8">
    <location>
        <begin position="156"/>
        <end position="179"/>
    </location>
</feature>
<dbReference type="AlphaFoldDB" id="K4IHF4"/>
<feature type="transmembrane region" description="Helical" evidence="8">
    <location>
        <begin position="425"/>
        <end position="445"/>
    </location>
</feature>
<evidence type="ECO:0000256" key="5">
    <source>
        <dbReference type="ARBA" id="ARBA00022989"/>
    </source>
</evidence>
<feature type="transmembrane region" description="Helical" evidence="8">
    <location>
        <begin position="270"/>
        <end position="291"/>
    </location>
</feature>
<evidence type="ECO:0000256" key="4">
    <source>
        <dbReference type="ARBA" id="ARBA00022692"/>
    </source>
</evidence>
<keyword evidence="10" id="KW-1185">Reference proteome</keyword>
<evidence type="ECO:0000256" key="7">
    <source>
        <dbReference type="ARBA" id="ARBA00043987"/>
    </source>
</evidence>
<feature type="transmembrane region" description="Helical" evidence="8">
    <location>
        <begin position="33"/>
        <end position="51"/>
    </location>
</feature>
<gene>
    <name evidence="9" type="ordered locus">P700755_002473</name>
</gene>
<dbReference type="eggNOG" id="COG2226">
    <property type="taxonomic scope" value="Bacteria"/>
</dbReference>
<reference evidence="9" key="2">
    <citation type="submission" date="2012-09" db="EMBL/GenBank/DDBJ databases">
        <title>The complete sequence of Psychroflexus torquis an extreme psychrophile from sea-ice that is stimulated by light.</title>
        <authorList>
            <person name="Feng S."/>
            <person name="Powell S.M."/>
            <person name="Bowman J.P."/>
        </authorList>
    </citation>
    <scope>NUCLEOTIDE SEQUENCE [LARGE SCALE GENOMIC DNA]</scope>
    <source>
        <strain evidence="9">ATCC 700755</strain>
    </source>
</reference>
<keyword evidence="5 8" id="KW-1133">Transmembrane helix</keyword>
<organism evidence="9 10">
    <name type="scientific">Psychroflexus torquis (strain ATCC 700755 / CIP 106069 / ACAM 623)</name>
    <dbReference type="NCBI Taxonomy" id="313595"/>
    <lineage>
        <taxon>Bacteria</taxon>
        <taxon>Pseudomonadati</taxon>
        <taxon>Bacteroidota</taxon>
        <taxon>Flavobacteriia</taxon>
        <taxon>Flavobacteriales</taxon>
        <taxon>Flavobacteriaceae</taxon>
        <taxon>Psychroflexus</taxon>
    </lineage>
</organism>
<dbReference type="GO" id="GO:0016020">
    <property type="term" value="C:membrane"/>
    <property type="evidence" value="ECO:0007669"/>
    <property type="project" value="UniProtKB-SubCell"/>
</dbReference>
<accession>K4IHF4</accession>
<dbReference type="KEGG" id="ptq:P700755_002473"/>
<feature type="transmembrane region" description="Helical" evidence="8">
    <location>
        <begin position="364"/>
        <end position="386"/>
    </location>
</feature>
<evidence type="ECO:0000256" key="1">
    <source>
        <dbReference type="ARBA" id="ARBA00004141"/>
    </source>
</evidence>
<dbReference type="EMBL" id="CP003879">
    <property type="protein sequence ID" value="AFU69238.1"/>
    <property type="molecule type" value="Genomic_DNA"/>
</dbReference>
<reference evidence="9" key="1">
    <citation type="submission" date="2006-03" db="EMBL/GenBank/DDBJ databases">
        <authorList>
            <person name="Bowman J."/>
            <person name="Ferriera S."/>
            <person name="Johnson J."/>
            <person name="Kravitz S."/>
            <person name="Halpern A."/>
            <person name="Remington K."/>
            <person name="Beeson K."/>
            <person name="Tran B."/>
            <person name="Rogers Y.-H."/>
            <person name="Friedman R."/>
            <person name="Venter J.C."/>
        </authorList>
    </citation>
    <scope>NUCLEOTIDE SEQUENCE [LARGE SCALE GENOMIC DNA]</scope>
    <source>
        <strain evidence="9">ATCC 700755</strain>
    </source>
</reference>
<dbReference type="Pfam" id="PF26314">
    <property type="entry name" value="MptA_B_family"/>
    <property type="match status" value="1"/>
</dbReference>
<proteinExistence type="inferred from homology"/>
<dbReference type="Proteomes" id="UP000008514">
    <property type="component" value="Chromosome"/>
</dbReference>
<sequence length="452" mass="52858">MNSKALHIFLRFICVTLLCILYYWIGYRLDKSSFWLLFSLYTTAFATSYYLMQSGVKLKYLIGLSFSLKFIFLFAIPELSQDFYRFIWDGMLTVKGYNPYSHLPVELMTTTEFNSESFNVLLYDKMGELSANNYSNYPPVAQFVYAFSWQIAGENLLLNIVLLRCFNLIAELGILIYGLKVLKKINLPKRQILIFILNPLVIIESTGNLHFEVMMIAFFILVLYQLSQNKFKTAAVFWSLSALSKLMTLMFLPLLWAFFRKQKTSFIKSIQTALSFYIIVGLCFAGAYFIFWDEAFIGNYQSSLGLYFNNFEFNASIYYLLRWIGFQFAGYNLIAIFGKTLAFLAFLIILWLSFRKKKIDLKKLFIHMLWAITGYYLLSTTVHPWYLLLPLVLSVFTTYKYMLIWSYLVILSYAAYQTDVVNEKSLLITLQYAIVIVSLSLEIFYPKSFNRS</sequence>
<feature type="transmembrane region" description="Helical" evidence="8">
    <location>
        <begin position="191"/>
        <end position="224"/>
    </location>
</feature>
<evidence type="ECO:0000313" key="10">
    <source>
        <dbReference type="Proteomes" id="UP000008514"/>
    </source>
</evidence>